<dbReference type="SUPFAM" id="SSF47413">
    <property type="entry name" value="lambda repressor-like DNA-binding domains"/>
    <property type="match status" value="1"/>
</dbReference>
<proteinExistence type="predicted"/>
<dbReference type="GO" id="GO:0003677">
    <property type="term" value="F:DNA binding"/>
    <property type="evidence" value="ECO:0007669"/>
    <property type="project" value="InterPro"/>
</dbReference>
<protein>
    <submittedName>
        <fullName evidence="2">Helix-turn-helix domain-containing protein</fullName>
    </submittedName>
</protein>
<accession>A0A7K1YDM3</accession>
<dbReference type="InterPro" id="IPR001387">
    <property type="entry name" value="Cro/C1-type_HTH"/>
</dbReference>
<reference evidence="2 3" key="1">
    <citation type="submission" date="2019-11" db="EMBL/GenBank/DDBJ databases">
        <title>Pedobacter sp. HMF7647 Genome sequencing and assembly.</title>
        <authorList>
            <person name="Kang H."/>
            <person name="Kim H."/>
            <person name="Joh K."/>
        </authorList>
    </citation>
    <scope>NUCLEOTIDE SEQUENCE [LARGE SCALE GENOMIC DNA]</scope>
    <source>
        <strain evidence="2 3">HMF7647</strain>
    </source>
</reference>
<keyword evidence="3" id="KW-1185">Reference proteome</keyword>
<dbReference type="EMBL" id="WVHT01000008">
    <property type="protein sequence ID" value="MXV52461.1"/>
    <property type="molecule type" value="Genomic_DNA"/>
</dbReference>
<evidence type="ECO:0000313" key="2">
    <source>
        <dbReference type="EMBL" id="MXV52461.1"/>
    </source>
</evidence>
<dbReference type="PROSITE" id="PS50943">
    <property type="entry name" value="HTH_CROC1"/>
    <property type="match status" value="1"/>
</dbReference>
<dbReference type="SMART" id="SM00530">
    <property type="entry name" value="HTH_XRE"/>
    <property type="match status" value="1"/>
</dbReference>
<dbReference type="AlphaFoldDB" id="A0A7K1YDM3"/>
<sequence>METTARPHIGRKISRIRELRGMKQDVLATELGISQQTISRIEASETVEEDMLKKIAGVLGVTTEAIENFSEEAVFNYFNNFHDHSSGDFRQHCTFNPLDKVIELYERLVQAEKDKITYLEKLLRK</sequence>
<dbReference type="Proteomes" id="UP000466586">
    <property type="component" value="Unassembled WGS sequence"/>
</dbReference>
<evidence type="ECO:0000259" key="1">
    <source>
        <dbReference type="PROSITE" id="PS50943"/>
    </source>
</evidence>
<dbReference type="Pfam" id="PF01381">
    <property type="entry name" value="HTH_3"/>
    <property type="match status" value="1"/>
</dbReference>
<comment type="caution">
    <text evidence="2">The sequence shown here is derived from an EMBL/GenBank/DDBJ whole genome shotgun (WGS) entry which is preliminary data.</text>
</comment>
<dbReference type="CDD" id="cd00093">
    <property type="entry name" value="HTH_XRE"/>
    <property type="match status" value="1"/>
</dbReference>
<dbReference type="RefSeq" id="WP_160845643.1">
    <property type="nucleotide sequence ID" value="NZ_WVHT01000008.1"/>
</dbReference>
<dbReference type="InterPro" id="IPR010982">
    <property type="entry name" value="Lambda_DNA-bd_dom_sf"/>
</dbReference>
<feature type="domain" description="HTH cro/C1-type" evidence="1">
    <location>
        <begin position="13"/>
        <end position="66"/>
    </location>
</feature>
<gene>
    <name evidence="2" type="ORF">GS399_15910</name>
</gene>
<evidence type="ECO:0000313" key="3">
    <source>
        <dbReference type="Proteomes" id="UP000466586"/>
    </source>
</evidence>
<name>A0A7K1YDM3_9SPHI</name>
<dbReference type="Gene3D" id="1.10.260.40">
    <property type="entry name" value="lambda repressor-like DNA-binding domains"/>
    <property type="match status" value="1"/>
</dbReference>
<organism evidence="2 3">
    <name type="scientific">Hufsiella arboris</name>
    <dbReference type="NCBI Taxonomy" id="2695275"/>
    <lineage>
        <taxon>Bacteria</taxon>
        <taxon>Pseudomonadati</taxon>
        <taxon>Bacteroidota</taxon>
        <taxon>Sphingobacteriia</taxon>
        <taxon>Sphingobacteriales</taxon>
        <taxon>Sphingobacteriaceae</taxon>
        <taxon>Hufsiella</taxon>
    </lineage>
</organism>